<dbReference type="InterPro" id="IPR019625">
    <property type="entry name" value="Biofilm-dep_modulation_Bdm_put"/>
</dbReference>
<dbReference type="AlphaFoldDB" id="A0A732GPB2"/>
<reference evidence="1" key="2">
    <citation type="submission" date="2018-07" db="EMBL/GenBank/DDBJ databases">
        <authorList>
            <consortium name="NCBI Pathogen Detection Project"/>
        </authorList>
    </citation>
    <scope>NUCLEOTIDE SEQUENCE</scope>
    <source>
        <strain evidence="1">3475-67</strain>
    </source>
</reference>
<comment type="caution">
    <text evidence="1">The sequence shown here is derived from an EMBL/GenBank/DDBJ whole genome shotgun (WGS) entry which is preliminary data.</text>
</comment>
<evidence type="ECO:0000313" key="1">
    <source>
        <dbReference type="EMBL" id="HAE4965748.1"/>
    </source>
</evidence>
<proteinExistence type="predicted"/>
<reference evidence="1" key="1">
    <citation type="journal article" date="2018" name="Genome Biol.">
        <title>SKESA: strategic k-mer extension for scrupulous assemblies.</title>
        <authorList>
            <person name="Souvorov A."/>
            <person name="Agarwala R."/>
            <person name="Lipman D.J."/>
        </authorList>
    </citation>
    <scope>NUCLEOTIDE SEQUENCE</scope>
    <source>
        <strain evidence="1">3475-67</strain>
    </source>
</reference>
<feature type="non-terminal residue" evidence="1">
    <location>
        <position position="50"/>
    </location>
</feature>
<name>A0A732GPB2_SALER</name>
<dbReference type="Pfam" id="PF10684">
    <property type="entry name" value="BDM"/>
    <property type="match status" value="1"/>
</dbReference>
<organism evidence="1">
    <name type="scientific">Salmonella enterica subsp. salamae serovar 18:z10:z6</name>
    <dbReference type="NCBI Taxonomy" id="1967614"/>
    <lineage>
        <taxon>Bacteria</taxon>
        <taxon>Pseudomonadati</taxon>
        <taxon>Pseudomonadota</taxon>
        <taxon>Gammaproteobacteria</taxon>
        <taxon>Enterobacterales</taxon>
        <taxon>Enterobacteriaceae</taxon>
        <taxon>Salmonella</taxon>
    </lineage>
</organism>
<protein>
    <submittedName>
        <fullName evidence="1">Biofilm-dependent modulation protein</fullName>
    </submittedName>
</protein>
<dbReference type="EMBL" id="DAASCP010000022">
    <property type="protein sequence ID" value="HAE4965748.1"/>
    <property type="molecule type" value="Genomic_DNA"/>
</dbReference>
<accession>A0A732GPB2</accession>
<sequence length="50" mass="5466">MFTYHSANTSAAQPALVNAIEQGLRAELGVVTEDDILMELTKWVEASDND</sequence>
<gene>
    <name evidence="1" type="ORF">GNC68_003751</name>
</gene>